<evidence type="ECO:0000313" key="2">
    <source>
        <dbReference type="Proteomes" id="UP001148838"/>
    </source>
</evidence>
<dbReference type="Proteomes" id="UP001148838">
    <property type="component" value="Unassembled WGS sequence"/>
</dbReference>
<organism evidence="1 2">
    <name type="scientific">Periplaneta americana</name>
    <name type="common">American cockroach</name>
    <name type="synonym">Blatta americana</name>
    <dbReference type="NCBI Taxonomy" id="6978"/>
    <lineage>
        <taxon>Eukaryota</taxon>
        <taxon>Metazoa</taxon>
        <taxon>Ecdysozoa</taxon>
        <taxon>Arthropoda</taxon>
        <taxon>Hexapoda</taxon>
        <taxon>Insecta</taxon>
        <taxon>Pterygota</taxon>
        <taxon>Neoptera</taxon>
        <taxon>Polyneoptera</taxon>
        <taxon>Dictyoptera</taxon>
        <taxon>Blattodea</taxon>
        <taxon>Blattoidea</taxon>
        <taxon>Blattidae</taxon>
        <taxon>Blattinae</taxon>
        <taxon>Periplaneta</taxon>
    </lineage>
</organism>
<keyword evidence="2" id="KW-1185">Reference proteome</keyword>
<protein>
    <submittedName>
        <fullName evidence="1">Uncharacterized protein</fullName>
    </submittedName>
</protein>
<accession>A0ABQ8TUY8</accession>
<reference evidence="1 2" key="1">
    <citation type="journal article" date="2022" name="Allergy">
        <title>Genome assembly and annotation of Periplaneta americana reveal a comprehensive cockroach allergen profile.</title>
        <authorList>
            <person name="Wang L."/>
            <person name="Xiong Q."/>
            <person name="Saelim N."/>
            <person name="Wang L."/>
            <person name="Nong W."/>
            <person name="Wan A.T."/>
            <person name="Shi M."/>
            <person name="Liu X."/>
            <person name="Cao Q."/>
            <person name="Hui J.H.L."/>
            <person name="Sookrung N."/>
            <person name="Leung T.F."/>
            <person name="Tungtrongchitr A."/>
            <person name="Tsui S.K.W."/>
        </authorList>
    </citation>
    <scope>NUCLEOTIDE SEQUENCE [LARGE SCALE GENOMIC DNA]</scope>
    <source>
        <strain evidence="1">PWHHKU_190912</strain>
    </source>
</reference>
<gene>
    <name evidence="1" type="ORF">ANN_01936</name>
</gene>
<comment type="caution">
    <text evidence="1">The sequence shown here is derived from an EMBL/GenBank/DDBJ whole genome shotgun (WGS) entry which is preliminary data.</text>
</comment>
<proteinExistence type="predicted"/>
<evidence type="ECO:0000313" key="1">
    <source>
        <dbReference type="EMBL" id="KAJ4450509.1"/>
    </source>
</evidence>
<dbReference type="EMBL" id="JAJSOF020000003">
    <property type="protein sequence ID" value="KAJ4450509.1"/>
    <property type="molecule type" value="Genomic_DNA"/>
</dbReference>
<name>A0ABQ8TUY8_PERAM</name>
<sequence length="110" mass="13140">MILMVLIYVIAKKHFDSVDLKFMVSEHSYMPSNREFGIIEKRKKKMQDHGSRREHRIFKKGQSLTSITNLQCLQRLERRPVVPDAEKRDLLSMLDFLDEKYHALYRKICA</sequence>